<accession>A0A7X0J651</accession>
<dbReference type="Proteomes" id="UP000521017">
    <property type="component" value="Unassembled WGS sequence"/>
</dbReference>
<evidence type="ECO:0000313" key="2">
    <source>
        <dbReference type="Proteomes" id="UP000521017"/>
    </source>
</evidence>
<evidence type="ECO:0000313" key="1">
    <source>
        <dbReference type="EMBL" id="MBB6501067.1"/>
    </source>
</evidence>
<proteinExistence type="predicted"/>
<comment type="caution">
    <text evidence="1">The sequence shown here is derived from an EMBL/GenBank/DDBJ whole genome shotgun (WGS) entry which is preliminary data.</text>
</comment>
<dbReference type="RefSeq" id="WP_184626442.1">
    <property type="nucleotide sequence ID" value="NZ_JACHCC010000008.1"/>
</dbReference>
<reference evidence="1 2" key="1">
    <citation type="submission" date="2020-08" db="EMBL/GenBank/DDBJ databases">
        <title>Genomic Encyclopedia of Type Strains, Phase IV (KMG-V): Genome sequencing to study the core and pangenomes of soil and plant-associated prokaryotes.</title>
        <authorList>
            <person name="Whitman W."/>
        </authorList>
    </citation>
    <scope>NUCLEOTIDE SEQUENCE [LARGE SCALE GENOMIC DNA]</scope>
    <source>
        <strain evidence="1 2">M2T3</strain>
    </source>
</reference>
<protein>
    <submittedName>
        <fullName evidence="1">Uncharacterized protein</fullName>
    </submittedName>
</protein>
<dbReference type="AlphaFoldDB" id="A0A7X0J651"/>
<sequence length="122" mass="13885">MFIRILFIAIIFVLTGQGDHTLPVRIQHQEKAGLQLASKHFGLPASLTADNQYLLDREDDDYKEQGAKDLSFFPDPGLLFLLHHLFAEPSAITLNPLREKEISAAYTTPRYILHRNLRIPSC</sequence>
<gene>
    <name evidence="1" type="ORF">HDF25_003230</name>
</gene>
<dbReference type="EMBL" id="JACHCC010000008">
    <property type="protein sequence ID" value="MBB6501067.1"/>
    <property type="molecule type" value="Genomic_DNA"/>
</dbReference>
<organism evidence="1 2">
    <name type="scientific">Pedobacter cryoconitis</name>
    <dbReference type="NCBI Taxonomy" id="188932"/>
    <lineage>
        <taxon>Bacteria</taxon>
        <taxon>Pseudomonadati</taxon>
        <taxon>Bacteroidota</taxon>
        <taxon>Sphingobacteriia</taxon>
        <taxon>Sphingobacteriales</taxon>
        <taxon>Sphingobacteriaceae</taxon>
        <taxon>Pedobacter</taxon>
    </lineage>
</organism>
<name>A0A7X0J651_9SPHI</name>